<dbReference type="PRINTS" id="PR00318">
    <property type="entry name" value="GPROTEINA"/>
</dbReference>
<evidence type="ECO:0000256" key="8">
    <source>
        <dbReference type="ARBA" id="ARBA00023224"/>
    </source>
</evidence>
<comment type="similarity">
    <text evidence="2 11">Belongs to the G-alpha family. G(s) subfamily.</text>
</comment>
<dbReference type="AlphaFoldDB" id="A0AA88YS05"/>
<dbReference type="InterPro" id="IPR011025">
    <property type="entry name" value="GproteinA_insert"/>
</dbReference>
<gene>
    <name evidence="12" type="ORF">FSP39_004091</name>
</gene>
<dbReference type="InterPro" id="IPR027417">
    <property type="entry name" value="P-loop_NTPase"/>
</dbReference>
<dbReference type="GO" id="GO:0007191">
    <property type="term" value="P:adenylate cyclase-activating dopamine receptor signaling pathway"/>
    <property type="evidence" value="ECO:0007669"/>
    <property type="project" value="TreeGrafter"/>
</dbReference>
<keyword evidence="5 9" id="KW-0547">Nucleotide-binding</keyword>
<dbReference type="GO" id="GO:0003924">
    <property type="term" value="F:GTPase activity"/>
    <property type="evidence" value="ECO:0007669"/>
    <property type="project" value="UniProtKB-UniRule"/>
</dbReference>
<evidence type="ECO:0000256" key="5">
    <source>
        <dbReference type="ARBA" id="ARBA00022741"/>
    </source>
</evidence>
<dbReference type="GO" id="GO:0005525">
    <property type="term" value="F:GTP binding"/>
    <property type="evidence" value="ECO:0007669"/>
    <property type="project" value="UniProtKB-UniRule"/>
</dbReference>
<comment type="subcellular location">
    <subcellularLocation>
        <location evidence="11">Cell membrane</location>
    </subcellularLocation>
</comment>
<keyword evidence="13" id="KW-1185">Reference proteome</keyword>
<keyword evidence="11" id="KW-1003">Cell membrane</keyword>
<feature type="binding site" evidence="9">
    <location>
        <begin position="221"/>
        <end position="225"/>
    </location>
    <ligand>
        <name>GTP</name>
        <dbReference type="ChEBI" id="CHEBI:37565"/>
    </ligand>
</feature>
<dbReference type="Proteomes" id="UP001186944">
    <property type="component" value="Unassembled WGS sequence"/>
</dbReference>
<keyword evidence="8 11" id="KW-0807">Transducer</keyword>
<evidence type="ECO:0000256" key="4">
    <source>
        <dbReference type="ARBA" id="ARBA00022723"/>
    </source>
</evidence>
<evidence type="ECO:0000256" key="2">
    <source>
        <dbReference type="ARBA" id="ARBA00007172"/>
    </source>
</evidence>
<dbReference type="SUPFAM" id="SSF47895">
    <property type="entry name" value="Transducin (alpha subunit), insertion domain"/>
    <property type="match status" value="1"/>
</dbReference>
<feature type="binding site" evidence="10">
    <location>
        <position position="198"/>
    </location>
    <ligand>
        <name>Mg(2+)</name>
        <dbReference type="ChEBI" id="CHEBI:18420"/>
    </ligand>
</feature>
<dbReference type="GO" id="GO:0001664">
    <property type="term" value="F:G protein-coupled receptor binding"/>
    <property type="evidence" value="ECO:0007669"/>
    <property type="project" value="TreeGrafter"/>
</dbReference>
<feature type="binding site" evidence="9">
    <location>
        <begin position="192"/>
        <end position="198"/>
    </location>
    <ligand>
        <name>GTP</name>
        <dbReference type="ChEBI" id="CHEBI:37565"/>
    </ligand>
</feature>
<dbReference type="Gene3D" id="1.10.400.10">
    <property type="entry name" value="GI Alpha 1, domain 2-like"/>
    <property type="match status" value="1"/>
</dbReference>
<dbReference type="GO" id="GO:0007606">
    <property type="term" value="P:sensory perception of chemical stimulus"/>
    <property type="evidence" value="ECO:0007669"/>
    <property type="project" value="TreeGrafter"/>
</dbReference>
<evidence type="ECO:0000256" key="6">
    <source>
        <dbReference type="ARBA" id="ARBA00022842"/>
    </source>
</evidence>
<dbReference type="PRINTS" id="PR00443">
    <property type="entry name" value="GPROTEINAS"/>
</dbReference>
<dbReference type="EMBL" id="VSWD01000003">
    <property type="protein sequence ID" value="KAK3105716.1"/>
    <property type="molecule type" value="Genomic_DNA"/>
</dbReference>
<dbReference type="InterPro" id="IPR000367">
    <property type="entry name" value="Gprotein_alpha_S"/>
</dbReference>
<dbReference type="SMART" id="SM00275">
    <property type="entry name" value="G_alpha"/>
    <property type="match status" value="1"/>
</dbReference>
<feature type="binding site" evidence="9">
    <location>
        <begin position="59"/>
        <end position="64"/>
    </location>
    <ligand>
        <name>GTP</name>
        <dbReference type="ChEBI" id="CHEBI:37565"/>
    </ligand>
</feature>
<dbReference type="PANTHER" id="PTHR10218">
    <property type="entry name" value="GTP-BINDING PROTEIN ALPHA SUBUNIT"/>
    <property type="match status" value="1"/>
</dbReference>
<reference evidence="12" key="1">
    <citation type="submission" date="2019-08" db="EMBL/GenBank/DDBJ databases">
        <title>The improved chromosome-level genome for the pearl oyster Pinctada fucata martensii using PacBio sequencing and Hi-C.</title>
        <authorList>
            <person name="Zheng Z."/>
        </authorList>
    </citation>
    <scope>NUCLEOTIDE SEQUENCE</scope>
    <source>
        <strain evidence="12">ZZ-2019</strain>
        <tissue evidence="12">Adductor muscle</tissue>
    </source>
</reference>
<name>A0AA88YS05_PINIB</name>
<evidence type="ECO:0000256" key="3">
    <source>
        <dbReference type="ARBA" id="ARBA00011356"/>
    </source>
</evidence>
<keyword evidence="4 10" id="KW-0479">Metal-binding</keyword>
<protein>
    <recommendedName>
        <fullName evidence="11">Guanine nucleotide-binding protein G(s) subunit alpha</fullName>
    </recommendedName>
    <alternativeName>
        <fullName evidence="11">Adenylate cyclase-stimulating G alpha protein</fullName>
    </alternativeName>
</protein>
<dbReference type="GO" id="GO:0046872">
    <property type="term" value="F:metal ion binding"/>
    <property type="evidence" value="ECO:0007669"/>
    <property type="project" value="UniProtKB-UniRule"/>
</dbReference>
<keyword evidence="7 9" id="KW-0342">GTP-binding</keyword>
<evidence type="ECO:0000256" key="11">
    <source>
        <dbReference type="RuleBase" id="RU369121"/>
    </source>
</evidence>
<dbReference type="CDD" id="cd00066">
    <property type="entry name" value="G-alpha"/>
    <property type="match status" value="1"/>
</dbReference>
<feature type="binding site" evidence="9">
    <location>
        <begin position="290"/>
        <end position="293"/>
    </location>
    <ligand>
        <name>GTP</name>
        <dbReference type="ChEBI" id="CHEBI:37565"/>
    </ligand>
</feature>
<evidence type="ECO:0000313" key="12">
    <source>
        <dbReference type="EMBL" id="KAK3105716.1"/>
    </source>
</evidence>
<comment type="function">
    <text evidence="1">Guanine nucleotide-binding proteins (G proteins) are involved as modulators or transducers in various transmembrane signaling systems.</text>
</comment>
<evidence type="ECO:0000256" key="7">
    <source>
        <dbReference type="ARBA" id="ARBA00023134"/>
    </source>
</evidence>
<proteinExistence type="inferred from homology"/>
<dbReference type="Pfam" id="PF00503">
    <property type="entry name" value="G-alpha"/>
    <property type="match status" value="1"/>
</dbReference>
<comment type="subunit">
    <text evidence="3 11">G proteins are composed of 3 units; alpha, beta and gamma. The alpha chain contains the guanine nucleotide binding site.</text>
</comment>
<dbReference type="SUPFAM" id="SSF52540">
    <property type="entry name" value="P-loop containing nucleoside triphosphate hydrolases"/>
    <property type="match status" value="1"/>
</dbReference>
<dbReference type="GO" id="GO:0005737">
    <property type="term" value="C:cytoplasm"/>
    <property type="evidence" value="ECO:0007669"/>
    <property type="project" value="TreeGrafter"/>
</dbReference>
<dbReference type="PANTHER" id="PTHR10218:SF367">
    <property type="entry name" value="GUANINE NUCLEOTIDE-BINDING PROTEIN G(F) SUBUNIT ALPHA"/>
    <property type="match status" value="1"/>
</dbReference>
<dbReference type="PROSITE" id="PS51882">
    <property type="entry name" value="G_ALPHA"/>
    <property type="match status" value="1"/>
</dbReference>
<accession>A0AA88YS05</accession>
<keyword evidence="11" id="KW-0472">Membrane</keyword>
<dbReference type="GO" id="GO:0005834">
    <property type="term" value="C:heterotrimeric G-protein complex"/>
    <property type="evidence" value="ECO:0007669"/>
    <property type="project" value="UniProtKB-UniRule"/>
</dbReference>
<organism evidence="12 13">
    <name type="scientific">Pinctada imbricata</name>
    <name type="common">Atlantic pearl-oyster</name>
    <name type="synonym">Pinctada martensii</name>
    <dbReference type="NCBI Taxonomy" id="66713"/>
    <lineage>
        <taxon>Eukaryota</taxon>
        <taxon>Metazoa</taxon>
        <taxon>Spiralia</taxon>
        <taxon>Lophotrochozoa</taxon>
        <taxon>Mollusca</taxon>
        <taxon>Bivalvia</taxon>
        <taxon>Autobranchia</taxon>
        <taxon>Pteriomorphia</taxon>
        <taxon>Pterioida</taxon>
        <taxon>Pterioidea</taxon>
        <taxon>Pteriidae</taxon>
        <taxon>Pinctada</taxon>
    </lineage>
</organism>
<dbReference type="InterPro" id="IPR001019">
    <property type="entry name" value="Gprotein_alpha_su"/>
</dbReference>
<dbReference type="Gene3D" id="3.40.50.300">
    <property type="entry name" value="P-loop containing nucleotide triphosphate hydrolases"/>
    <property type="match status" value="1"/>
</dbReference>
<evidence type="ECO:0000313" key="13">
    <source>
        <dbReference type="Proteomes" id="UP001186944"/>
    </source>
</evidence>
<evidence type="ECO:0000256" key="10">
    <source>
        <dbReference type="PIRSR" id="PIRSR601019-2"/>
    </source>
</evidence>
<dbReference type="FunFam" id="1.10.400.10:FF:000010">
    <property type="entry name" value="Guanine nucleotide-binding protein alpha-13 subunit"/>
    <property type="match status" value="1"/>
</dbReference>
<evidence type="ECO:0000256" key="1">
    <source>
        <dbReference type="ARBA" id="ARBA00003069"/>
    </source>
</evidence>
<evidence type="ECO:0000256" key="9">
    <source>
        <dbReference type="PIRSR" id="PIRSR601019-1"/>
    </source>
</evidence>
<dbReference type="GO" id="GO:0031683">
    <property type="term" value="F:G-protein beta/gamma-subunit complex binding"/>
    <property type="evidence" value="ECO:0007669"/>
    <property type="project" value="UniProtKB-UniRule"/>
</dbReference>
<sequence length="436" mass="51069">MQGNILACFGRTYDSVSSFTSMEEAKLAKLRNKQITRLLKEHRRNELKRLKILLLGTGESGKSTITKQMKIIHVNGFDLRERLEKIYDIKKNIKESIIILLVAMKQLGIPLDNEDLIHSRDFIMQNAAIDDIHTSDEFLDHAQRLWTDQGVQQCYTRSHEHEFQLIDCAKYFLDKLPEVRDSAYVPSDQDILRCRSLTTSIQHIEFEVPEGGNQVKFNVYDVGGQQGERKKWIQVFDSVTAILFVADCSSFDQTLREDPEKNRLLEALENFEQVWNNRFLKYVSVMLFLNKIDVLAEKIVKAETSGILPRSTRMYFPTSIRLFPQVEEEIDEFLRSYPRMKDESKEGKTKSRKTSRPYVDPEVIKTAIYIKRQFMRIVQGTLVLKQRITAREKSWHEDHFCDYFYTCAIDTNNVQRVMNGCRTILIKNHLKRYGIM</sequence>
<comment type="caution">
    <text evidence="12">The sequence shown here is derived from an EMBL/GenBank/DDBJ whole genome shotgun (WGS) entry which is preliminary data.</text>
</comment>
<keyword evidence="6 10" id="KW-0460">Magnesium</keyword>
<comment type="function">
    <text evidence="11">Guanine nucleotide-binding proteins (G proteins) function as transducers in numerous signaling pathways controlled by G protein-coupled receptors (GPCRs).</text>
</comment>
<feature type="binding site" evidence="10">
    <location>
        <position position="63"/>
    </location>
    <ligand>
        <name>Mg(2+)</name>
        <dbReference type="ChEBI" id="CHEBI:18420"/>
    </ligand>
</feature>